<evidence type="ECO:0000313" key="2">
    <source>
        <dbReference type="EMBL" id="MFF0497714.1"/>
    </source>
</evidence>
<protein>
    <recommendedName>
        <fullName evidence="4">DUF805 domain-containing protein</fullName>
    </recommendedName>
</protein>
<feature type="transmembrane region" description="Helical" evidence="1">
    <location>
        <begin position="77"/>
        <end position="95"/>
    </location>
</feature>
<gene>
    <name evidence="2" type="ORF">ACFYU5_15000</name>
</gene>
<proteinExistence type="predicted"/>
<feature type="transmembrane region" description="Helical" evidence="1">
    <location>
        <begin position="107"/>
        <end position="131"/>
    </location>
</feature>
<keyword evidence="1" id="KW-0812">Transmembrane</keyword>
<comment type="caution">
    <text evidence="2">The sequence shown here is derived from an EMBL/GenBank/DDBJ whole genome shotgun (WGS) entry which is preliminary data.</text>
</comment>
<organism evidence="2 3">
    <name type="scientific">Nocardia aobensis</name>
    <dbReference type="NCBI Taxonomy" id="257277"/>
    <lineage>
        <taxon>Bacteria</taxon>
        <taxon>Bacillati</taxon>
        <taxon>Actinomycetota</taxon>
        <taxon>Actinomycetes</taxon>
        <taxon>Mycobacteriales</taxon>
        <taxon>Nocardiaceae</taxon>
        <taxon>Nocardia</taxon>
    </lineage>
</organism>
<accession>A0ABW6P2S0</accession>
<dbReference type="EMBL" id="JBIAMT010000002">
    <property type="protein sequence ID" value="MFF0497714.1"/>
    <property type="molecule type" value="Genomic_DNA"/>
</dbReference>
<dbReference type="Proteomes" id="UP001601442">
    <property type="component" value="Unassembled WGS sequence"/>
</dbReference>
<reference evidence="2 3" key="1">
    <citation type="submission" date="2024-10" db="EMBL/GenBank/DDBJ databases">
        <title>The Natural Products Discovery Center: Release of the First 8490 Sequenced Strains for Exploring Actinobacteria Biosynthetic Diversity.</title>
        <authorList>
            <person name="Kalkreuter E."/>
            <person name="Kautsar S.A."/>
            <person name="Yang D."/>
            <person name="Bader C.D."/>
            <person name="Teijaro C.N."/>
            <person name="Fluegel L."/>
            <person name="Davis C.M."/>
            <person name="Simpson J.R."/>
            <person name="Lauterbach L."/>
            <person name="Steele A.D."/>
            <person name="Gui C."/>
            <person name="Meng S."/>
            <person name="Li G."/>
            <person name="Viehrig K."/>
            <person name="Ye F."/>
            <person name="Su P."/>
            <person name="Kiefer A.F."/>
            <person name="Nichols A."/>
            <person name="Cepeda A.J."/>
            <person name="Yan W."/>
            <person name="Fan B."/>
            <person name="Jiang Y."/>
            <person name="Adhikari A."/>
            <person name="Zheng C.-J."/>
            <person name="Schuster L."/>
            <person name="Cowan T.M."/>
            <person name="Smanski M.J."/>
            <person name="Chevrette M.G."/>
            <person name="De Carvalho L.P.S."/>
            <person name="Shen B."/>
        </authorList>
    </citation>
    <scope>NUCLEOTIDE SEQUENCE [LARGE SCALE GENOMIC DNA]</scope>
    <source>
        <strain evidence="2 3">NPDC004119</strain>
    </source>
</reference>
<keyword evidence="3" id="KW-1185">Reference proteome</keyword>
<keyword evidence="1" id="KW-1133">Transmembrane helix</keyword>
<feature type="transmembrane region" description="Helical" evidence="1">
    <location>
        <begin position="42"/>
        <end position="71"/>
    </location>
</feature>
<name>A0ABW6P2S0_9NOCA</name>
<keyword evidence="1" id="KW-0472">Membrane</keyword>
<dbReference type="RefSeq" id="WP_387394453.1">
    <property type="nucleotide sequence ID" value="NZ_JBIAMT010000002.1"/>
</dbReference>
<evidence type="ECO:0008006" key="4">
    <source>
        <dbReference type="Google" id="ProtNLM"/>
    </source>
</evidence>
<evidence type="ECO:0000313" key="3">
    <source>
        <dbReference type="Proteomes" id="UP001601442"/>
    </source>
</evidence>
<sequence length="137" mass="14602">MNPQPAPQMTRTDQELGERVPLGKAGMDGGGIGRMAWTWFGYCWHVVGGALAGFAMFVLCVLALVGVLYFWALPMGAILALAIWAATATISTIRMRRRGRNATTIRFLVGFGIIPCSAGIAAIISVCLDGWGNPFIG</sequence>
<evidence type="ECO:0000256" key="1">
    <source>
        <dbReference type="SAM" id="Phobius"/>
    </source>
</evidence>